<organism evidence="1">
    <name type="scientific">marine sediment metagenome</name>
    <dbReference type="NCBI Taxonomy" id="412755"/>
    <lineage>
        <taxon>unclassified sequences</taxon>
        <taxon>metagenomes</taxon>
        <taxon>ecological metagenomes</taxon>
    </lineage>
</organism>
<proteinExistence type="predicted"/>
<sequence length="31" mass="3749">MKVRAENDGSLKNSEHIYWKDEKIERRCPIC</sequence>
<reference evidence="1" key="1">
    <citation type="journal article" date="2015" name="Nature">
        <title>Complex archaea that bridge the gap between prokaryotes and eukaryotes.</title>
        <authorList>
            <person name="Spang A."/>
            <person name="Saw J.H."/>
            <person name="Jorgensen S.L."/>
            <person name="Zaremba-Niedzwiedzka K."/>
            <person name="Martijn J."/>
            <person name="Lind A.E."/>
            <person name="van Eijk R."/>
            <person name="Schleper C."/>
            <person name="Guy L."/>
            <person name="Ettema T.J."/>
        </authorList>
    </citation>
    <scope>NUCLEOTIDE SEQUENCE</scope>
</reference>
<dbReference type="AlphaFoldDB" id="A0A0F9AZ71"/>
<name>A0A0F9AZ71_9ZZZZ</name>
<dbReference type="EMBL" id="LAZR01052101">
    <property type="protein sequence ID" value="KKK83694.1"/>
    <property type="molecule type" value="Genomic_DNA"/>
</dbReference>
<gene>
    <name evidence="1" type="ORF">LCGC14_2790760</name>
</gene>
<feature type="non-terminal residue" evidence="1">
    <location>
        <position position="31"/>
    </location>
</feature>
<protein>
    <submittedName>
        <fullName evidence="1">Uncharacterized protein</fullName>
    </submittedName>
</protein>
<evidence type="ECO:0000313" key="1">
    <source>
        <dbReference type="EMBL" id="KKK83694.1"/>
    </source>
</evidence>
<accession>A0A0F9AZ71</accession>
<comment type="caution">
    <text evidence="1">The sequence shown here is derived from an EMBL/GenBank/DDBJ whole genome shotgun (WGS) entry which is preliminary data.</text>
</comment>